<sequence>MVLFILIFGKILPPKLPLFYSLAWGENQLVTQMEILIVPAIITIVALLNMFLAWQLHPSQIFFKRALICSSLLMTLILAATYFKVMFIFI</sequence>
<feature type="transmembrane region" description="Helical" evidence="1">
    <location>
        <begin position="35"/>
        <end position="54"/>
    </location>
</feature>
<dbReference type="AlphaFoldDB" id="A0A1F5JT23"/>
<protein>
    <recommendedName>
        <fullName evidence="4">DUF1648 domain-containing protein</fullName>
    </recommendedName>
</protein>
<dbReference type="Proteomes" id="UP000176902">
    <property type="component" value="Unassembled WGS sequence"/>
</dbReference>
<accession>A0A1F5JT23</accession>
<keyword evidence="1" id="KW-0812">Transmembrane</keyword>
<reference evidence="2 3" key="1">
    <citation type="journal article" date="2016" name="Nat. Commun.">
        <title>Thousands of microbial genomes shed light on interconnected biogeochemical processes in an aquifer system.</title>
        <authorList>
            <person name="Anantharaman K."/>
            <person name="Brown C.T."/>
            <person name="Hug L.A."/>
            <person name="Sharon I."/>
            <person name="Castelle C.J."/>
            <person name="Probst A.J."/>
            <person name="Thomas B.C."/>
            <person name="Singh A."/>
            <person name="Wilkins M.J."/>
            <person name="Karaoz U."/>
            <person name="Brodie E.L."/>
            <person name="Williams K.H."/>
            <person name="Hubbard S.S."/>
            <person name="Banfield J.F."/>
        </authorList>
    </citation>
    <scope>NUCLEOTIDE SEQUENCE [LARGE SCALE GENOMIC DNA]</scope>
</reference>
<comment type="caution">
    <text evidence="2">The sequence shown here is derived from an EMBL/GenBank/DDBJ whole genome shotgun (WGS) entry which is preliminary data.</text>
</comment>
<gene>
    <name evidence="2" type="ORF">A3C59_01700</name>
</gene>
<organism evidence="2 3">
    <name type="scientific">Candidatus Daviesbacteria bacterium RIFCSPHIGHO2_02_FULL_36_13</name>
    <dbReference type="NCBI Taxonomy" id="1797768"/>
    <lineage>
        <taxon>Bacteria</taxon>
        <taxon>Candidatus Daviesiibacteriota</taxon>
    </lineage>
</organism>
<evidence type="ECO:0000313" key="2">
    <source>
        <dbReference type="EMBL" id="OGE31787.1"/>
    </source>
</evidence>
<evidence type="ECO:0000313" key="3">
    <source>
        <dbReference type="Proteomes" id="UP000176902"/>
    </source>
</evidence>
<evidence type="ECO:0008006" key="4">
    <source>
        <dbReference type="Google" id="ProtNLM"/>
    </source>
</evidence>
<evidence type="ECO:0000256" key="1">
    <source>
        <dbReference type="SAM" id="Phobius"/>
    </source>
</evidence>
<feature type="transmembrane region" description="Helical" evidence="1">
    <location>
        <begin position="66"/>
        <end position="89"/>
    </location>
</feature>
<dbReference type="EMBL" id="MFCV01000033">
    <property type="protein sequence ID" value="OGE31787.1"/>
    <property type="molecule type" value="Genomic_DNA"/>
</dbReference>
<dbReference type="STRING" id="1797768.A3C59_01700"/>
<keyword evidence="1" id="KW-1133">Transmembrane helix</keyword>
<proteinExistence type="predicted"/>
<keyword evidence="1" id="KW-0472">Membrane</keyword>
<name>A0A1F5JT23_9BACT</name>